<dbReference type="GO" id="GO:0016787">
    <property type="term" value="F:hydrolase activity"/>
    <property type="evidence" value="ECO:0007669"/>
    <property type="project" value="UniProtKB-KW"/>
</dbReference>
<dbReference type="EMBL" id="LRPY01000012">
    <property type="protein sequence ID" value="KXA26443.1"/>
    <property type="molecule type" value="Genomic_DNA"/>
</dbReference>
<keyword evidence="9" id="KW-1185">Reference proteome</keyword>
<dbReference type="Gene3D" id="3.30.920.30">
    <property type="entry name" value="Hypothetical protein"/>
    <property type="match status" value="1"/>
</dbReference>
<evidence type="ECO:0000256" key="7">
    <source>
        <dbReference type="ARBA" id="ARBA00023016"/>
    </source>
</evidence>
<dbReference type="AlphaFoldDB" id="A0A133PDA5"/>
<dbReference type="PATRIC" id="fig|851.8.peg.119"/>
<evidence type="ECO:0000313" key="9">
    <source>
        <dbReference type="Proteomes" id="UP000070401"/>
    </source>
</evidence>
<evidence type="ECO:0000256" key="4">
    <source>
        <dbReference type="ARBA" id="ARBA00022759"/>
    </source>
</evidence>
<dbReference type="GO" id="GO:0004519">
    <property type="term" value="F:endonuclease activity"/>
    <property type="evidence" value="ECO:0007669"/>
    <property type="project" value="UniProtKB-KW"/>
</dbReference>
<dbReference type="InterPro" id="IPR012933">
    <property type="entry name" value="HicA_mRNA_interferase"/>
</dbReference>
<accession>A0A133PDA5</accession>
<comment type="similarity">
    <text evidence="1">Belongs to the HicA mRNA interferase family.</text>
</comment>
<proteinExistence type="inferred from homology"/>
<sequence>MYNIFEVIYHMGTNFKNLIYLIEKNGWKYDRTKGSHYIYVKNGVALSVPKHNKDIGKGLYHKILKEAGIK</sequence>
<gene>
    <name evidence="8" type="ORF">HMPREF3221_00121</name>
</gene>
<dbReference type="GO" id="GO:0003729">
    <property type="term" value="F:mRNA binding"/>
    <property type="evidence" value="ECO:0007669"/>
    <property type="project" value="InterPro"/>
</dbReference>
<name>A0A133PDA5_FUSNU</name>
<keyword evidence="6" id="KW-0694">RNA-binding</keyword>
<evidence type="ECO:0000256" key="2">
    <source>
        <dbReference type="ARBA" id="ARBA00022649"/>
    </source>
</evidence>
<dbReference type="InterPro" id="IPR038570">
    <property type="entry name" value="HicA_sf"/>
</dbReference>
<keyword evidence="2" id="KW-1277">Toxin-antitoxin system</keyword>
<reference evidence="9" key="1">
    <citation type="submission" date="2016-01" db="EMBL/GenBank/DDBJ databases">
        <authorList>
            <person name="Mitreva M."/>
            <person name="Pepin K.H."/>
            <person name="Mihindukulasuriya K.A."/>
            <person name="Fulton R."/>
            <person name="Fronick C."/>
            <person name="O'Laughlin M."/>
            <person name="Miner T."/>
            <person name="Herter B."/>
            <person name="Rosa B.A."/>
            <person name="Cordes M."/>
            <person name="Tomlinson C."/>
            <person name="Wollam A."/>
            <person name="Palsikar V.B."/>
            <person name="Mardis E.R."/>
            <person name="Wilson R.K."/>
        </authorList>
    </citation>
    <scope>NUCLEOTIDE SEQUENCE [LARGE SCALE GENOMIC DNA]</scope>
    <source>
        <strain evidence="9">MJR7757B</strain>
    </source>
</reference>
<keyword evidence="3" id="KW-0540">Nuclease</keyword>
<dbReference type="SUPFAM" id="SSF54786">
    <property type="entry name" value="YcfA/nrd intein domain"/>
    <property type="match status" value="1"/>
</dbReference>
<evidence type="ECO:0000256" key="1">
    <source>
        <dbReference type="ARBA" id="ARBA00006620"/>
    </source>
</evidence>
<keyword evidence="4" id="KW-0255">Endonuclease</keyword>
<organism evidence="8 9">
    <name type="scientific">Fusobacterium nucleatum</name>
    <dbReference type="NCBI Taxonomy" id="851"/>
    <lineage>
        <taxon>Bacteria</taxon>
        <taxon>Fusobacteriati</taxon>
        <taxon>Fusobacteriota</taxon>
        <taxon>Fusobacteriia</taxon>
        <taxon>Fusobacteriales</taxon>
        <taxon>Fusobacteriaceae</taxon>
        <taxon>Fusobacterium</taxon>
    </lineage>
</organism>
<evidence type="ECO:0000256" key="6">
    <source>
        <dbReference type="ARBA" id="ARBA00022884"/>
    </source>
</evidence>
<dbReference type="Proteomes" id="UP000070401">
    <property type="component" value="Unassembled WGS sequence"/>
</dbReference>
<protein>
    <submittedName>
        <fullName evidence="8">Toxin-antitoxin system, toxin component, HicA family</fullName>
    </submittedName>
</protein>
<keyword evidence="5" id="KW-0378">Hydrolase</keyword>
<comment type="caution">
    <text evidence="8">The sequence shown here is derived from an EMBL/GenBank/DDBJ whole genome shotgun (WGS) entry which is preliminary data.</text>
</comment>
<keyword evidence="7" id="KW-0346">Stress response</keyword>
<evidence type="ECO:0000256" key="3">
    <source>
        <dbReference type="ARBA" id="ARBA00022722"/>
    </source>
</evidence>
<evidence type="ECO:0000256" key="5">
    <source>
        <dbReference type="ARBA" id="ARBA00022801"/>
    </source>
</evidence>
<evidence type="ECO:0000313" key="8">
    <source>
        <dbReference type="EMBL" id="KXA26443.1"/>
    </source>
</evidence>
<dbReference type="Pfam" id="PF07927">
    <property type="entry name" value="HicA_toxin"/>
    <property type="match status" value="1"/>
</dbReference>